<dbReference type="Proteomes" id="UP001606134">
    <property type="component" value="Unassembled WGS sequence"/>
</dbReference>
<keyword evidence="6" id="KW-1185">Reference proteome</keyword>
<feature type="domain" description="PAS" evidence="3">
    <location>
        <begin position="244"/>
        <end position="295"/>
    </location>
</feature>
<sequence>MKSDLDHLVAPSHTAGRSVASLTLDADGIVRDASDGMLQLLGYTREHLVGQPHAVLCPEAATAQGDGQPAWRRHSARNEVPHAGRRVRADGQAIWPALVHVPLPGPSGEPQTWLEIAMDSDAHRGRMAELESCHAAMLRSQAVIEFDLQGRVTAANGNFLSAFGYTAEELMGQHHSRFCSATYANSTEYLAFWDALRRGEFRSGEFQRFGSDGREVWIRATYNPMLDHAGKPYKIVKFAHDVTEERRRAAVAEGNLKAISRSAAVISFDLQGRVLNANANFLRTMGYTLDEIKGKHHSMFCEPELTQSSDYRDFWADLNAGKFAAGRFRRIGNHGAEVWIEASYNPILDQDGKPIQVFKLAMDVTDRVRKEQIVAEKISAMTAELGELSRAIQGITHHADDVSAQSQVSVGHAKAGAAVLTHAREVIDDVQRSTDDIRQMVDTMGQIANQTNLLAFNAAIEAARAGEHGVGFSVVADEVRKLAEKSGSAARQIAMLVGATATRIIDGNRLTHDAESAFQRILGSVEASDGLIKNIHLATHTQSTATQRAEHLLQQLEATALAGRS</sequence>
<organism evidence="5 6">
    <name type="scientific">Pelomonas candidula</name>
    <dbReference type="NCBI Taxonomy" id="3299025"/>
    <lineage>
        <taxon>Bacteria</taxon>
        <taxon>Pseudomonadati</taxon>
        <taxon>Pseudomonadota</taxon>
        <taxon>Betaproteobacteria</taxon>
        <taxon>Burkholderiales</taxon>
        <taxon>Sphaerotilaceae</taxon>
        <taxon>Roseateles</taxon>
    </lineage>
</organism>
<feature type="domain" description="PAS" evidence="3">
    <location>
        <begin position="22"/>
        <end position="51"/>
    </location>
</feature>
<dbReference type="PRINTS" id="PR00260">
    <property type="entry name" value="CHEMTRNSDUCR"/>
</dbReference>
<name>A0ABW7HK96_9BURK</name>
<dbReference type="SMART" id="SM00283">
    <property type="entry name" value="MA"/>
    <property type="match status" value="1"/>
</dbReference>
<evidence type="ECO:0000259" key="4">
    <source>
        <dbReference type="PROSITE" id="PS50113"/>
    </source>
</evidence>
<dbReference type="InterPro" id="IPR000700">
    <property type="entry name" value="PAS-assoc_C"/>
</dbReference>
<evidence type="ECO:0000313" key="5">
    <source>
        <dbReference type="EMBL" id="MFG6490339.1"/>
    </source>
</evidence>
<evidence type="ECO:0000256" key="1">
    <source>
        <dbReference type="PROSITE-ProRule" id="PRU00284"/>
    </source>
</evidence>
<dbReference type="InterPro" id="IPR050903">
    <property type="entry name" value="Bact_Chemotaxis_MeTrfase"/>
</dbReference>
<dbReference type="PANTHER" id="PTHR24422:SF10">
    <property type="entry name" value="CHEMOTAXIS PROTEIN METHYLTRANSFERASE 2"/>
    <property type="match status" value="1"/>
</dbReference>
<dbReference type="PROSITE" id="PS50112">
    <property type="entry name" value="PAS"/>
    <property type="match status" value="3"/>
</dbReference>
<evidence type="ECO:0000259" key="2">
    <source>
        <dbReference type="PROSITE" id="PS50111"/>
    </source>
</evidence>
<dbReference type="PROSITE" id="PS50111">
    <property type="entry name" value="CHEMOTAXIS_TRANSDUC_2"/>
    <property type="match status" value="1"/>
</dbReference>
<evidence type="ECO:0000259" key="3">
    <source>
        <dbReference type="PROSITE" id="PS50112"/>
    </source>
</evidence>
<dbReference type="SMART" id="SM00086">
    <property type="entry name" value="PAC"/>
    <property type="match status" value="2"/>
</dbReference>
<dbReference type="SMART" id="SM00091">
    <property type="entry name" value="PAS"/>
    <property type="match status" value="3"/>
</dbReference>
<dbReference type="InterPro" id="IPR001610">
    <property type="entry name" value="PAC"/>
</dbReference>
<reference evidence="5 6" key="1">
    <citation type="submission" date="2024-08" db="EMBL/GenBank/DDBJ databases">
        <authorList>
            <person name="Lu H."/>
        </authorList>
    </citation>
    <scope>NUCLEOTIDE SEQUENCE [LARGE SCALE GENOMIC DNA]</scope>
    <source>
        <strain evidence="5 6">BYS78W</strain>
    </source>
</reference>
<feature type="domain" description="Methyl-accepting transducer" evidence="2">
    <location>
        <begin position="375"/>
        <end position="565"/>
    </location>
</feature>
<dbReference type="PROSITE" id="PS50113">
    <property type="entry name" value="PAC"/>
    <property type="match status" value="2"/>
</dbReference>
<dbReference type="InterPro" id="IPR035965">
    <property type="entry name" value="PAS-like_dom_sf"/>
</dbReference>
<dbReference type="CDD" id="cd00130">
    <property type="entry name" value="PAS"/>
    <property type="match status" value="3"/>
</dbReference>
<dbReference type="Pfam" id="PF08447">
    <property type="entry name" value="PAS_3"/>
    <property type="match status" value="1"/>
</dbReference>
<proteinExistence type="predicted"/>
<dbReference type="InterPro" id="IPR000014">
    <property type="entry name" value="PAS"/>
</dbReference>
<protein>
    <submittedName>
        <fullName evidence="5">PAS domain S-box protein</fullName>
    </submittedName>
</protein>
<dbReference type="Pfam" id="PF08448">
    <property type="entry name" value="PAS_4"/>
    <property type="match status" value="2"/>
</dbReference>
<dbReference type="SUPFAM" id="SSF58104">
    <property type="entry name" value="Methyl-accepting chemotaxis protein (MCP) signaling domain"/>
    <property type="match status" value="1"/>
</dbReference>
<dbReference type="NCBIfam" id="TIGR00229">
    <property type="entry name" value="sensory_box"/>
    <property type="match status" value="3"/>
</dbReference>
<feature type="domain" description="PAC" evidence="4">
    <location>
        <begin position="202"/>
        <end position="254"/>
    </location>
</feature>
<dbReference type="EMBL" id="JBIGIC010000021">
    <property type="protein sequence ID" value="MFG6490339.1"/>
    <property type="molecule type" value="Genomic_DNA"/>
</dbReference>
<dbReference type="Gene3D" id="3.30.450.20">
    <property type="entry name" value="PAS domain"/>
    <property type="match status" value="3"/>
</dbReference>
<dbReference type="Gene3D" id="1.10.287.950">
    <property type="entry name" value="Methyl-accepting chemotaxis protein"/>
    <property type="match status" value="1"/>
</dbReference>
<feature type="domain" description="PAC" evidence="4">
    <location>
        <begin position="324"/>
        <end position="376"/>
    </location>
</feature>
<dbReference type="InterPro" id="IPR004090">
    <property type="entry name" value="Chemotax_Me-accpt_rcpt"/>
</dbReference>
<dbReference type="InterPro" id="IPR004089">
    <property type="entry name" value="MCPsignal_dom"/>
</dbReference>
<accession>A0ABW7HK96</accession>
<keyword evidence="1" id="KW-0807">Transducer</keyword>
<dbReference type="InterPro" id="IPR013655">
    <property type="entry name" value="PAS_fold_3"/>
</dbReference>
<comment type="caution">
    <text evidence="5">The sequence shown here is derived from an EMBL/GenBank/DDBJ whole genome shotgun (WGS) entry which is preliminary data.</text>
</comment>
<dbReference type="SUPFAM" id="SSF55785">
    <property type="entry name" value="PYP-like sensor domain (PAS domain)"/>
    <property type="match status" value="3"/>
</dbReference>
<dbReference type="PANTHER" id="PTHR24422">
    <property type="entry name" value="CHEMOTAXIS PROTEIN METHYLTRANSFERASE"/>
    <property type="match status" value="1"/>
</dbReference>
<gene>
    <name evidence="5" type="ORF">ACG04R_26955</name>
</gene>
<feature type="domain" description="PAS" evidence="3">
    <location>
        <begin position="143"/>
        <end position="173"/>
    </location>
</feature>
<dbReference type="RefSeq" id="WP_394417366.1">
    <property type="nucleotide sequence ID" value="NZ_JBIGIC010000021.1"/>
</dbReference>
<evidence type="ECO:0000313" key="6">
    <source>
        <dbReference type="Proteomes" id="UP001606134"/>
    </source>
</evidence>
<dbReference type="Pfam" id="PF00015">
    <property type="entry name" value="MCPsignal"/>
    <property type="match status" value="1"/>
</dbReference>
<dbReference type="InterPro" id="IPR013656">
    <property type="entry name" value="PAS_4"/>
</dbReference>